<sequence length="148" mass="16120">MTAAKLEVIERKRAFFRQYLHDLAVYGALDAAGRRREHYAIERLLQLLCESAADLSLQVLKASGQVPPGSYREIFSALSDLGAMPGAMAAELIAACGMRNLLTHLYDVIDLGRVIAAVEPALALYRTYDAWLSDYLAPAAGPSAPPRD</sequence>
<evidence type="ECO:0000256" key="1">
    <source>
        <dbReference type="ARBA" id="ARBA00022649"/>
    </source>
</evidence>
<dbReference type="InterPro" id="IPR037038">
    <property type="entry name" value="HepT-like_sf"/>
</dbReference>
<evidence type="ECO:0000256" key="4">
    <source>
        <dbReference type="ARBA" id="ARBA00024207"/>
    </source>
</evidence>
<dbReference type="Proteomes" id="UP000232638">
    <property type="component" value="Chromosome"/>
</dbReference>
<dbReference type="Gene3D" id="1.20.120.580">
    <property type="entry name" value="bsu32300-like"/>
    <property type="match status" value="1"/>
</dbReference>
<dbReference type="AlphaFoldDB" id="A0A2K8U296"/>
<evidence type="ECO:0000313" key="5">
    <source>
        <dbReference type="EMBL" id="AUB79706.1"/>
    </source>
</evidence>
<dbReference type="PANTHER" id="PTHR33397">
    <property type="entry name" value="UPF0331 PROTEIN YUTE"/>
    <property type="match status" value="1"/>
</dbReference>
<evidence type="ECO:0000256" key="3">
    <source>
        <dbReference type="ARBA" id="ARBA00022801"/>
    </source>
</evidence>
<dbReference type="EMBL" id="CP020370">
    <property type="protein sequence ID" value="AUB79706.1"/>
    <property type="molecule type" value="Genomic_DNA"/>
</dbReference>
<comment type="similarity">
    <text evidence="4">Belongs to the HepT RNase toxin family.</text>
</comment>
<dbReference type="KEGG" id="tsy:THSYN_01190"/>
<evidence type="ECO:0000256" key="2">
    <source>
        <dbReference type="ARBA" id="ARBA00022722"/>
    </source>
</evidence>
<protein>
    <recommendedName>
        <fullName evidence="7">DUF86 domain-containing protein</fullName>
    </recommendedName>
</protein>
<dbReference type="NCBIfam" id="NF047751">
    <property type="entry name" value="HepT_toxin"/>
    <property type="match status" value="1"/>
</dbReference>
<keyword evidence="3" id="KW-0378">Hydrolase</keyword>
<dbReference type="PANTHER" id="PTHR33397:SF5">
    <property type="entry name" value="RNASE YUTE-RELATED"/>
    <property type="match status" value="1"/>
</dbReference>
<dbReference type="GO" id="GO:0004540">
    <property type="term" value="F:RNA nuclease activity"/>
    <property type="evidence" value="ECO:0007669"/>
    <property type="project" value="InterPro"/>
</dbReference>
<dbReference type="Pfam" id="PF01934">
    <property type="entry name" value="HepT-like"/>
    <property type="match status" value="1"/>
</dbReference>
<keyword evidence="6" id="KW-1185">Reference proteome</keyword>
<dbReference type="InterPro" id="IPR008201">
    <property type="entry name" value="HepT-like"/>
</dbReference>
<dbReference type="InterPro" id="IPR052379">
    <property type="entry name" value="Type_VII_TA_RNase"/>
</dbReference>
<reference evidence="5 6" key="1">
    <citation type="submission" date="2017-03" db="EMBL/GenBank/DDBJ databases">
        <title>Complete genome sequence of Candidatus 'Thiodictyon syntrophicum' sp. nov. strain Cad16T, a photolithoautotroph purple sulfur bacterium isolated from an alpine meromictic lake.</title>
        <authorList>
            <person name="Luedin S.M."/>
            <person name="Pothier J.F."/>
            <person name="Danza F."/>
            <person name="Storelli N."/>
            <person name="Wittwer M."/>
            <person name="Tonolla M."/>
        </authorList>
    </citation>
    <scope>NUCLEOTIDE SEQUENCE [LARGE SCALE GENOMIC DNA]</scope>
    <source>
        <strain evidence="5 6">Cad16T</strain>
    </source>
</reference>
<keyword evidence="2" id="KW-0540">Nuclease</keyword>
<dbReference type="GO" id="GO:0110001">
    <property type="term" value="C:toxin-antitoxin complex"/>
    <property type="evidence" value="ECO:0007669"/>
    <property type="project" value="InterPro"/>
</dbReference>
<proteinExistence type="inferred from homology"/>
<dbReference type="GO" id="GO:0016787">
    <property type="term" value="F:hydrolase activity"/>
    <property type="evidence" value="ECO:0007669"/>
    <property type="project" value="UniProtKB-KW"/>
</dbReference>
<accession>A0A2K8U296</accession>
<organism evidence="5 6">
    <name type="scientific">Candidatus Thiodictyon syntrophicum</name>
    <dbReference type="NCBI Taxonomy" id="1166950"/>
    <lineage>
        <taxon>Bacteria</taxon>
        <taxon>Pseudomonadati</taxon>
        <taxon>Pseudomonadota</taxon>
        <taxon>Gammaproteobacteria</taxon>
        <taxon>Chromatiales</taxon>
        <taxon>Chromatiaceae</taxon>
        <taxon>Thiodictyon</taxon>
    </lineage>
</organism>
<dbReference type="RefSeq" id="WP_100917524.1">
    <property type="nucleotide sequence ID" value="NZ_CP020370.1"/>
</dbReference>
<evidence type="ECO:0000313" key="6">
    <source>
        <dbReference type="Proteomes" id="UP000232638"/>
    </source>
</evidence>
<dbReference type="OrthoDB" id="161881at2"/>
<keyword evidence="1" id="KW-1277">Toxin-antitoxin system</keyword>
<evidence type="ECO:0008006" key="7">
    <source>
        <dbReference type="Google" id="ProtNLM"/>
    </source>
</evidence>
<name>A0A2K8U296_9GAMM</name>
<gene>
    <name evidence="5" type="ORF">THSYN_01190</name>
</gene>